<dbReference type="InterPro" id="IPR050883">
    <property type="entry name" value="PNGase"/>
</dbReference>
<reference evidence="7 8" key="1">
    <citation type="journal article" date="2023" name="Elife">
        <title>Identification of key yeast species and microbe-microbe interactions impacting larval growth of Drosophila in the wild.</title>
        <authorList>
            <person name="Mure A."/>
            <person name="Sugiura Y."/>
            <person name="Maeda R."/>
            <person name="Honda K."/>
            <person name="Sakurai N."/>
            <person name="Takahashi Y."/>
            <person name="Watada M."/>
            <person name="Katoh T."/>
            <person name="Gotoh A."/>
            <person name="Gotoh Y."/>
            <person name="Taniguchi I."/>
            <person name="Nakamura K."/>
            <person name="Hayashi T."/>
            <person name="Katayama T."/>
            <person name="Uemura T."/>
            <person name="Hattori Y."/>
        </authorList>
    </citation>
    <scope>NUCLEOTIDE SEQUENCE [LARGE SCALE GENOMIC DNA]</scope>
    <source>
        <strain evidence="7 8">PK-24</strain>
    </source>
</reference>
<feature type="compositionally biased region" description="Basic and acidic residues" evidence="5">
    <location>
        <begin position="359"/>
        <end position="368"/>
    </location>
</feature>
<feature type="compositionally biased region" description="Basic and acidic residues" evidence="5">
    <location>
        <begin position="326"/>
        <end position="335"/>
    </location>
</feature>
<evidence type="ECO:0000256" key="4">
    <source>
        <dbReference type="ARBA" id="ARBA00032858"/>
    </source>
</evidence>
<evidence type="ECO:0000256" key="2">
    <source>
        <dbReference type="ARBA" id="ARBA00022723"/>
    </source>
</evidence>
<protein>
    <recommendedName>
        <fullName evidence="4">Peptide:N-glycanase 1</fullName>
    </recommendedName>
</protein>
<dbReference type="Proteomes" id="UP001378960">
    <property type="component" value="Unassembled WGS sequence"/>
</dbReference>
<dbReference type="GO" id="GO:0005829">
    <property type="term" value="C:cytosol"/>
    <property type="evidence" value="ECO:0007669"/>
    <property type="project" value="TreeGrafter"/>
</dbReference>
<comment type="similarity">
    <text evidence="1">Belongs to the transglutaminase-like superfamily. PNGase family.</text>
</comment>
<gene>
    <name evidence="7" type="ORF">DAPK24_032860</name>
</gene>
<evidence type="ECO:0000256" key="3">
    <source>
        <dbReference type="ARBA" id="ARBA00022833"/>
    </source>
</evidence>
<dbReference type="InterPro" id="IPR002931">
    <property type="entry name" value="Transglutaminase-like"/>
</dbReference>
<keyword evidence="8" id="KW-1185">Reference proteome</keyword>
<evidence type="ECO:0000313" key="8">
    <source>
        <dbReference type="Proteomes" id="UP001378960"/>
    </source>
</evidence>
<comment type="caution">
    <text evidence="7">The sequence shown here is derived from an EMBL/GenBank/DDBJ whole genome shotgun (WGS) entry which is preliminary data.</text>
</comment>
<dbReference type="InterPro" id="IPR038765">
    <property type="entry name" value="Papain-like_cys_pep_sf"/>
</dbReference>
<dbReference type="GO" id="GO:0006516">
    <property type="term" value="P:glycoprotein catabolic process"/>
    <property type="evidence" value="ECO:0007669"/>
    <property type="project" value="TreeGrafter"/>
</dbReference>
<evidence type="ECO:0000313" key="7">
    <source>
        <dbReference type="EMBL" id="GMM46711.1"/>
    </source>
</evidence>
<dbReference type="Gene3D" id="3.10.620.30">
    <property type="match status" value="1"/>
</dbReference>
<dbReference type="Pfam" id="PF01841">
    <property type="entry name" value="Transglut_core"/>
    <property type="match status" value="1"/>
</dbReference>
<evidence type="ECO:0000259" key="6">
    <source>
        <dbReference type="SMART" id="SM00460"/>
    </source>
</evidence>
<dbReference type="GO" id="GO:0046872">
    <property type="term" value="F:metal ion binding"/>
    <property type="evidence" value="ECO:0007669"/>
    <property type="project" value="UniProtKB-KW"/>
</dbReference>
<feature type="region of interest" description="Disordered" evidence="5">
    <location>
        <begin position="326"/>
        <end position="368"/>
    </location>
</feature>
<evidence type="ECO:0000256" key="5">
    <source>
        <dbReference type="SAM" id="MobiDB-lite"/>
    </source>
</evidence>
<name>A0AAV5R5C1_PICKL</name>
<evidence type="ECO:0000256" key="1">
    <source>
        <dbReference type="ARBA" id="ARBA00009390"/>
    </source>
</evidence>
<dbReference type="PANTHER" id="PTHR12143:SF19">
    <property type="entry name" value="PEPTIDE-N(4)-(N-ACETYL-BETA-GLUCOSAMINYL)ASPARAGINE AMIDASE"/>
    <property type="match status" value="1"/>
</dbReference>
<feature type="domain" description="Transglutaminase-like" evidence="6">
    <location>
        <begin position="186"/>
        <end position="241"/>
    </location>
</feature>
<dbReference type="GO" id="GO:0005634">
    <property type="term" value="C:nucleus"/>
    <property type="evidence" value="ECO:0007669"/>
    <property type="project" value="TreeGrafter"/>
</dbReference>
<accession>A0AAV5R5C1</accession>
<dbReference type="AlphaFoldDB" id="A0AAV5R5C1"/>
<dbReference type="GO" id="GO:0000224">
    <property type="term" value="F:peptide-N4-(N-acetyl-beta-glucosaminyl)asparagine amidase activity"/>
    <property type="evidence" value="ECO:0007669"/>
    <property type="project" value="TreeGrafter"/>
</dbReference>
<sequence>MTTFKQQPDEKRTKMLRLANRFPSTLYKGRITFLSEVYKNVITDKPTIKQAQKYPFIQDILKTELAFYRLSDADKNACLDAVLATDVHHRAAIKEKECEEDDELDYVDHLVKELLRWFKDEFFTWVNKPPCDKCGNNDQNKIRRLQARKAFRKEHLEGWASVVEIYKCLECNATIVFARYNKAETLIKERRGRCGEWNNCFLSILRSLDIESRYIRNMEDHVWCEYFSRKQGRWIHLDSCENSYDQPMLYCDGWGKKMSYVFAANNRYIIDVTDKYINPDKPEMRLAIDKEQDKHLQAVLAITNATKLVTIDRNEFMRLTSSLVSDAKKTAEKKAEKKKIKAATTKDDLLPRQSGDANWTKERGEDGQ</sequence>
<dbReference type="PANTHER" id="PTHR12143">
    <property type="entry name" value="PEPTIDE N-GLYCANASE PNGASE -RELATED"/>
    <property type="match status" value="1"/>
</dbReference>
<organism evidence="7 8">
    <name type="scientific">Pichia kluyveri</name>
    <name type="common">Yeast</name>
    <dbReference type="NCBI Taxonomy" id="36015"/>
    <lineage>
        <taxon>Eukaryota</taxon>
        <taxon>Fungi</taxon>
        <taxon>Dikarya</taxon>
        <taxon>Ascomycota</taxon>
        <taxon>Saccharomycotina</taxon>
        <taxon>Pichiomycetes</taxon>
        <taxon>Pichiales</taxon>
        <taxon>Pichiaceae</taxon>
        <taxon>Pichia</taxon>
    </lineage>
</organism>
<keyword evidence="2" id="KW-0479">Metal-binding</keyword>
<dbReference type="Gene3D" id="2.20.25.10">
    <property type="match status" value="1"/>
</dbReference>
<keyword evidence="3" id="KW-0862">Zinc</keyword>
<proteinExistence type="inferred from homology"/>
<dbReference type="SUPFAM" id="SSF54001">
    <property type="entry name" value="Cysteine proteinases"/>
    <property type="match status" value="1"/>
</dbReference>
<dbReference type="SMART" id="SM00460">
    <property type="entry name" value="TGc"/>
    <property type="match status" value="1"/>
</dbReference>
<dbReference type="EMBL" id="BTGB01000004">
    <property type="protein sequence ID" value="GMM46711.1"/>
    <property type="molecule type" value="Genomic_DNA"/>
</dbReference>